<keyword evidence="2 6" id="KW-0637">Prenyltransferase</keyword>
<evidence type="ECO:0000313" key="9">
    <source>
        <dbReference type="Proteomes" id="UP000018001"/>
    </source>
</evidence>
<keyword evidence="9" id="KW-1185">Reference proteome</keyword>
<dbReference type="GO" id="GO:0097354">
    <property type="term" value="P:prenylation"/>
    <property type="evidence" value="ECO:0007669"/>
    <property type="project" value="UniProtKB-UniRule"/>
</dbReference>
<comment type="function">
    <text evidence="6">Catalyzes the transfer of a geranyl-geranyl moiety from geranyl-geranyl pyrophosphate to cysteines occuring in specific C-terminal amino acid sequences.</text>
</comment>
<dbReference type="GO" id="GO:0004663">
    <property type="term" value="F:Rab geranylgeranyltransferase activity"/>
    <property type="evidence" value="ECO:0007669"/>
    <property type="project" value="UniProtKB-UniRule"/>
</dbReference>
<dbReference type="Proteomes" id="UP000018001">
    <property type="component" value="Unassembled WGS sequence"/>
</dbReference>
<evidence type="ECO:0000256" key="4">
    <source>
        <dbReference type="ARBA" id="ARBA00022737"/>
    </source>
</evidence>
<comment type="caution">
    <text evidence="8">The sequence shown here is derived from an EMBL/GenBank/DDBJ whole genome shotgun (WGS) entry which is preliminary data.</text>
</comment>
<protein>
    <recommendedName>
        <fullName evidence="6">Geranylgeranyl transferase type-2 subunit alpha</fullName>
        <ecNumber evidence="6">2.5.1.60</ecNumber>
    </recommendedName>
    <alternativeName>
        <fullName evidence="6">Geranylgeranyl transferase type II subunit alpha</fullName>
    </alternativeName>
</protein>
<dbReference type="OrthoDB" id="1658at2759"/>
<keyword evidence="3 6" id="KW-0808">Transferase</keyword>
<gene>
    <name evidence="8" type="ORF">PVAR5_8509</name>
</gene>
<dbReference type="eggNOG" id="KOG0529">
    <property type="taxonomic scope" value="Eukaryota"/>
</dbReference>
<name>V5GFP1_BYSSN</name>
<dbReference type="PANTHER" id="PTHR11129">
    <property type="entry name" value="PROTEIN FARNESYLTRANSFERASE ALPHA SUBUNIT/RAB GERANYLGERANYL TRANSFERASE ALPHA SUBUNIT"/>
    <property type="match status" value="1"/>
</dbReference>
<accession>V5GFP1</accession>
<evidence type="ECO:0000256" key="5">
    <source>
        <dbReference type="ARBA" id="ARBA00047658"/>
    </source>
</evidence>
<comment type="catalytic activity">
    <reaction evidence="5 6">
        <text>geranylgeranyl diphosphate + L-cysteinyl-[protein] = S-geranylgeranyl-L-cysteinyl-[protein] + diphosphate</text>
        <dbReference type="Rhea" id="RHEA:21240"/>
        <dbReference type="Rhea" id="RHEA-COMP:10131"/>
        <dbReference type="Rhea" id="RHEA-COMP:11537"/>
        <dbReference type="ChEBI" id="CHEBI:29950"/>
        <dbReference type="ChEBI" id="CHEBI:33019"/>
        <dbReference type="ChEBI" id="CHEBI:57533"/>
        <dbReference type="ChEBI" id="CHEBI:86021"/>
        <dbReference type="EC" id="2.5.1.60"/>
    </reaction>
</comment>
<reference evidence="9" key="1">
    <citation type="journal article" date="2014" name="Genome Announc.">
        <title>Draft genome sequence of the formaldehyde-resistant fungus Byssochlamys spectabilis No. 5 (anamorph Paecilomyces variotii No. 5) (NBRC109023).</title>
        <authorList>
            <person name="Oka T."/>
            <person name="Ekino K."/>
            <person name="Fukuda K."/>
            <person name="Nomura Y."/>
        </authorList>
    </citation>
    <scope>NUCLEOTIDE SEQUENCE [LARGE SCALE GENOMIC DNA]</scope>
    <source>
        <strain evidence="9">No. 5 / NBRC 109023</strain>
    </source>
</reference>
<evidence type="ECO:0000256" key="2">
    <source>
        <dbReference type="ARBA" id="ARBA00022602"/>
    </source>
</evidence>
<dbReference type="SUPFAM" id="SSF48439">
    <property type="entry name" value="Protein prenylyltransferase"/>
    <property type="match status" value="1"/>
</dbReference>
<evidence type="ECO:0000256" key="6">
    <source>
        <dbReference type="RuleBase" id="RU367120"/>
    </source>
</evidence>
<feature type="compositionally biased region" description="Polar residues" evidence="7">
    <location>
        <begin position="1"/>
        <end position="15"/>
    </location>
</feature>
<sequence>MSSHGASLYGTSQTKAPEARQEETKKIETYHGLERLVRTKIREQELTPETLQKTSELLSWNPEYYTIWNYRRLVLRHQFSTVASNGPDDQAADQIASMIKSELQFLFPLLRKFPKCYWIWNHRRWILEEARLLLPTPVARQFWQEELALVGKMLSMDNRNFHGWGYRRAVIEVLEDFPPDKKSMVQEEFDYTTKMIKTNLSNFSAWHNRTKLIQRLLDEKSATDEERKKMLDDELALIHRAFFDPYDQSLWFYHQNLMCTFNPVLAPQTMAPNLTNAERLDYIQKEIGKIQDMLDGDDDCKWIYQSLIGCTLLAAKIQGEVSPEAKASVSGWLNRLKELDPLRKGRWLDLESSLNSNS</sequence>
<evidence type="ECO:0000256" key="1">
    <source>
        <dbReference type="ARBA" id="ARBA00006734"/>
    </source>
</evidence>
<evidence type="ECO:0000313" key="8">
    <source>
        <dbReference type="EMBL" id="GAD99782.1"/>
    </source>
</evidence>
<dbReference type="GO" id="GO:0005777">
    <property type="term" value="C:peroxisome"/>
    <property type="evidence" value="ECO:0007669"/>
    <property type="project" value="EnsemblFungi"/>
</dbReference>
<dbReference type="GO" id="GO:0006612">
    <property type="term" value="P:protein targeting to membrane"/>
    <property type="evidence" value="ECO:0007669"/>
    <property type="project" value="EnsemblFungi"/>
</dbReference>
<dbReference type="EC" id="2.5.1.60" evidence="6"/>
<dbReference type="Gene3D" id="1.25.40.120">
    <property type="entry name" value="Protein prenylyltransferase"/>
    <property type="match status" value="1"/>
</dbReference>
<organism evidence="8 9">
    <name type="scientific">Byssochlamys spectabilis (strain No. 5 / NBRC 109023)</name>
    <name type="common">Paecilomyces variotii</name>
    <dbReference type="NCBI Taxonomy" id="1356009"/>
    <lineage>
        <taxon>Eukaryota</taxon>
        <taxon>Fungi</taxon>
        <taxon>Dikarya</taxon>
        <taxon>Ascomycota</taxon>
        <taxon>Pezizomycotina</taxon>
        <taxon>Eurotiomycetes</taxon>
        <taxon>Eurotiomycetidae</taxon>
        <taxon>Eurotiales</taxon>
        <taxon>Thermoascaceae</taxon>
        <taxon>Paecilomyces</taxon>
    </lineage>
</organism>
<dbReference type="EMBL" id="BAUL01000325">
    <property type="protein sequence ID" value="GAD99782.1"/>
    <property type="molecule type" value="Genomic_DNA"/>
</dbReference>
<dbReference type="GO" id="GO:0005968">
    <property type="term" value="C:Rab-protein geranylgeranyltransferase complex"/>
    <property type="evidence" value="ECO:0007669"/>
    <property type="project" value="EnsemblFungi"/>
</dbReference>
<dbReference type="FunCoup" id="V5GFP1">
    <property type="interactions" value="98"/>
</dbReference>
<dbReference type="InParanoid" id="V5GFP1"/>
<keyword evidence="4" id="KW-0677">Repeat</keyword>
<feature type="region of interest" description="Disordered" evidence="7">
    <location>
        <begin position="1"/>
        <end position="24"/>
    </location>
</feature>
<dbReference type="Pfam" id="PF01239">
    <property type="entry name" value="PPTA"/>
    <property type="match status" value="4"/>
</dbReference>
<evidence type="ECO:0000256" key="3">
    <source>
        <dbReference type="ARBA" id="ARBA00022679"/>
    </source>
</evidence>
<dbReference type="PANTHER" id="PTHR11129:SF2">
    <property type="entry name" value="GERANYLGERANYL TRANSFERASE TYPE-2 SUBUNIT ALPHA"/>
    <property type="match status" value="1"/>
</dbReference>
<dbReference type="InterPro" id="IPR002088">
    <property type="entry name" value="Prenyl_trans_a"/>
</dbReference>
<dbReference type="PROSITE" id="PS51147">
    <property type="entry name" value="PFTA"/>
    <property type="match status" value="4"/>
</dbReference>
<evidence type="ECO:0000256" key="7">
    <source>
        <dbReference type="SAM" id="MobiDB-lite"/>
    </source>
</evidence>
<comment type="similarity">
    <text evidence="1 6">Belongs to the protein prenyltransferase subunit alpha family.</text>
</comment>
<dbReference type="HOGENOM" id="CLU_031996_2_0_1"/>
<dbReference type="GO" id="GO:0006888">
    <property type="term" value="P:endoplasmic reticulum to Golgi vesicle-mediated transport"/>
    <property type="evidence" value="ECO:0007669"/>
    <property type="project" value="EnsemblFungi"/>
</dbReference>
<dbReference type="AlphaFoldDB" id="V5GFP1"/>
<proteinExistence type="inferred from homology"/>